<dbReference type="InterPro" id="IPR003360">
    <property type="entry name" value="US22-like"/>
</dbReference>
<name>A0AAU7E035_9VIRU</name>
<sequence>MNDYCSQRRFSLRLVAKNLVPEATEKDGGLRTDNMGPKVSGRLKGPMKPNVRKKNRQIRRRFFNRMAIEQPATRQPVPGFSREEMLSLCVRGDLNVLRAFVRAHRGAEIPICWPLGAELVVGDVSTVPYFDADDVRKCQTDYLGHYEELTVLGYVRTDRCEFPVMLGNKGRIYLFDIDNDCMYLVASHFREFMTLGLVRVDAFHGDSVSYIEKMLTINSETEKCRYVRSVCDFSTLLSIDDPLSRSLYVRTNRGTGLSLTWPGGHQLVLMDSAAVGMSSGDVTRLQSTMHVPEPISLLGIISDENTELIFKGLAVYIGDSGKILAHISGLGKLVEVAGSMREFVRIGLSRLIGDYRFQNVGGIVPAAPPSVAPRDASTLPFKKRR</sequence>
<evidence type="ECO:0000256" key="1">
    <source>
        <dbReference type="SAM" id="MobiDB-lite"/>
    </source>
</evidence>
<accession>A0AAU7E035</accession>
<feature type="region of interest" description="Disordered" evidence="1">
    <location>
        <begin position="25"/>
        <end position="51"/>
    </location>
</feature>
<dbReference type="Pfam" id="PF02393">
    <property type="entry name" value="US22"/>
    <property type="match status" value="2"/>
</dbReference>
<proteinExistence type="predicted"/>
<reference evidence="2" key="2">
    <citation type="submission" date="2024-02" db="EMBL/GenBank/DDBJ databases">
        <authorList>
            <person name="Hu B."/>
        </authorList>
    </citation>
    <scope>NUCLEOTIDE SEQUENCE</scope>
    <source>
        <strain evidence="2">1A/Kenya/BAT2584/2015</strain>
    </source>
</reference>
<reference evidence="2" key="1">
    <citation type="journal article" date="2024" name="Microbiome">
        <title>Substantial viral diversity in bats and rodents from East Africa: insights into evolution, recombination, and cocirculation.</title>
        <authorList>
            <person name="Wang D."/>
            <person name="Yang X."/>
            <person name="Ren Z."/>
            <person name="Hu B."/>
            <person name="Zhao H."/>
            <person name="Yang K."/>
            <person name="Shi P."/>
            <person name="Zhang Z."/>
            <person name="Feng Q."/>
            <person name="Nawenja C.V."/>
            <person name="Obanda V."/>
            <person name="Robert K."/>
            <person name="Nalikka B."/>
            <person name="Waruhiu C.N."/>
            <person name="Ochola G.O."/>
            <person name="Onyuok S.O."/>
            <person name="Ochieng H."/>
            <person name="Li B."/>
            <person name="Zhu Y."/>
            <person name="Si H."/>
            <person name="Yin J."/>
            <person name="Kristiansen K."/>
            <person name="Jin X."/>
            <person name="Xu X."/>
            <person name="Xiao M."/>
            <person name="Agwanda B."/>
            <person name="Ommeh S."/>
            <person name="Li J."/>
            <person name="Shi Z.L."/>
        </authorList>
    </citation>
    <scope>NUCLEOTIDE SEQUENCE</scope>
    <source>
        <strain evidence="2">1A/Kenya/BAT2584/2015</strain>
    </source>
</reference>
<dbReference type="EMBL" id="PP711848">
    <property type="protein sequence ID" value="XBH23694.1"/>
    <property type="molecule type" value="Genomic_DNA"/>
</dbReference>
<organism evidence="2">
    <name type="scientific">Cardioderma bat herpesvirus</name>
    <dbReference type="NCBI Taxonomy" id="3141914"/>
    <lineage>
        <taxon>Viruses</taxon>
        <taxon>Duplodnaviria</taxon>
        <taxon>Heunggongvirae</taxon>
        <taxon>Peploviricota</taxon>
        <taxon>Herviviricetes</taxon>
        <taxon>Herpesvirales</taxon>
    </lineage>
</organism>
<protein>
    <submittedName>
        <fullName evidence="2">Protein UL29</fullName>
    </submittedName>
</protein>
<evidence type="ECO:0000313" key="2">
    <source>
        <dbReference type="EMBL" id="XBH23694.1"/>
    </source>
</evidence>